<evidence type="ECO:0000259" key="9">
    <source>
        <dbReference type="Pfam" id="PF00924"/>
    </source>
</evidence>
<evidence type="ECO:0000259" key="11">
    <source>
        <dbReference type="Pfam" id="PF21088"/>
    </source>
</evidence>
<dbReference type="Pfam" id="PF00924">
    <property type="entry name" value="MS_channel_2nd"/>
    <property type="match status" value="1"/>
</dbReference>
<comment type="caution">
    <text evidence="12">The sequence shown here is derived from an EMBL/GenBank/DDBJ whole genome shotgun (WGS) entry which is preliminary data.</text>
</comment>
<evidence type="ECO:0000256" key="1">
    <source>
        <dbReference type="ARBA" id="ARBA00004651"/>
    </source>
</evidence>
<comment type="subcellular location">
    <subcellularLocation>
        <location evidence="1">Cell membrane</location>
        <topology evidence="1">Multi-pass membrane protein</topology>
    </subcellularLocation>
</comment>
<feature type="region of interest" description="Disordered" evidence="7">
    <location>
        <begin position="325"/>
        <end position="354"/>
    </location>
</feature>
<feature type="domain" description="Mechanosensitive ion channel MscS C-terminal" evidence="10">
    <location>
        <begin position="227"/>
        <end position="314"/>
    </location>
</feature>
<dbReference type="InterPro" id="IPR045276">
    <property type="entry name" value="YbiO_bact"/>
</dbReference>
<protein>
    <submittedName>
        <fullName evidence="12">Mechanosensitive ion channel family protein</fullName>
    </submittedName>
</protein>
<dbReference type="SUPFAM" id="SSF82689">
    <property type="entry name" value="Mechanosensitive channel protein MscS (YggB), C-terminal domain"/>
    <property type="match status" value="1"/>
</dbReference>
<dbReference type="PANTHER" id="PTHR30460">
    <property type="entry name" value="MODERATE CONDUCTANCE MECHANOSENSITIVE CHANNEL YBIO"/>
    <property type="match status" value="1"/>
</dbReference>
<dbReference type="RefSeq" id="WP_221026476.1">
    <property type="nucleotide sequence ID" value="NZ_JAIEZQ010000003.1"/>
</dbReference>
<dbReference type="InterPro" id="IPR049142">
    <property type="entry name" value="MS_channel_1st"/>
</dbReference>
<feature type="transmembrane region" description="Helical" evidence="8">
    <location>
        <begin position="33"/>
        <end position="58"/>
    </location>
</feature>
<gene>
    <name evidence="12" type="ORF">K1X13_17780</name>
</gene>
<keyword evidence="3" id="KW-1003">Cell membrane</keyword>
<proteinExistence type="inferred from homology"/>
<reference evidence="12 13" key="1">
    <citation type="submission" date="2021-08" db="EMBL/GenBank/DDBJ databases">
        <title>Nocardioides bacterium WL0053 sp. nov., isolated from the sediment.</title>
        <authorList>
            <person name="Wang L."/>
            <person name="Zhang D."/>
            <person name="Zhang A."/>
        </authorList>
    </citation>
    <scope>NUCLEOTIDE SEQUENCE [LARGE SCALE GENOMIC DNA]</scope>
    <source>
        <strain evidence="12 13">WL0053</strain>
    </source>
</reference>
<feature type="transmembrane region" description="Helical" evidence="8">
    <location>
        <begin position="110"/>
        <end position="130"/>
    </location>
</feature>
<keyword evidence="6 8" id="KW-0472">Membrane</keyword>
<evidence type="ECO:0000256" key="7">
    <source>
        <dbReference type="SAM" id="MobiDB-lite"/>
    </source>
</evidence>
<comment type="similarity">
    <text evidence="2">Belongs to the MscS (TC 1.A.23) family.</text>
</comment>
<keyword evidence="5 8" id="KW-1133">Transmembrane helix</keyword>
<accession>A0ABS7RNZ5</accession>
<dbReference type="SUPFAM" id="SSF50182">
    <property type="entry name" value="Sm-like ribonucleoproteins"/>
    <property type="match status" value="1"/>
</dbReference>
<feature type="domain" description="Mechanosensitive ion channel transmembrane helices 2/3" evidence="11">
    <location>
        <begin position="119"/>
        <end position="155"/>
    </location>
</feature>
<dbReference type="Gene3D" id="3.30.70.100">
    <property type="match status" value="1"/>
</dbReference>
<evidence type="ECO:0000313" key="13">
    <source>
        <dbReference type="Proteomes" id="UP000754710"/>
    </source>
</evidence>
<evidence type="ECO:0000256" key="8">
    <source>
        <dbReference type="SAM" id="Phobius"/>
    </source>
</evidence>
<feature type="domain" description="Mechanosensitive ion channel MscS" evidence="9">
    <location>
        <begin position="157"/>
        <end position="220"/>
    </location>
</feature>
<evidence type="ECO:0000313" key="12">
    <source>
        <dbReference type="EMBL" id="MBY9076686.1"/>
    </source>
</evidence>
<evidence type="ECO:0000256" key="5">
    <source>
        <dbReference type="ARBA" id="ARBA00022989"/>
    </source>
</evidence>
<dbReference type="PANTHER" id="PTHR30460:SF0">
    <property type="entry name" value="MODERATE CONDUCTANCE MECHANOSENSITIVE CHANNEL YBIO"/>
    <property type="match status" value="1"/>
</dbReference>
<dbReference type="SUPFAM" id="SSF82861">
    <property type="entry name" value="Mechanosensitive channel protein MscS (YggB), transmembrane region"/>
    <property type="match status" value="1"/>
</dbReference>
<keyword evidence="13" id="KW-1185">Reference proteome</keyword>
<dbReference type="Gene3D" id="2.30.30.60">
    <property type="match status" value="1"/>
</dbReference>
<sequence length="354" mass="38669">MSLFDNATVCSGVQSNSCDLVYNVTRNDTLAVAAAWVIGKPIAILGLVLLGVIARWLLHRLIDRVTSRASEGVMPNALTRSKLGRAGERVLVSGSPATARRVQRAKTMGSLLKSVVTGVIFTMILIMSIAELGYDVAPLIASAGVIGVALGFGAQSLVKDFLSGIFMIFEDQYGVGDVIDAEYASGTVEAVSLRVTRLRDVDGTVWYVRNGEILRIGNMSQNWARSVLDIRVGYSEDLYRVQNLLKEIAHDLWEDDDFKKVIIEEPEVWGVQSLDPEGVVVRVTLKTAPLEQWEVAREMRERIKARFDHEGIEIPLPQRVVWHREQPGRAAASPNGTGADTTKAPDTAGASEGR</sequence>
<organism evidence="12 13">
    <name type="scientific">Nocardioides jiangsuensis</name>
    <dbReference type="NCBI Taxonomy" id="2866161"/>
    <lineage>
        <taxon>Bacteria</taxon>
        <taxon>Bacillati</taxon>
        <taxon>Actinomycetota</taxon>
        <taxon>Actinomycetes</taxon>
        <taxon>Propionibacteriales</taxon>
        <taxon>Nocardioidaceae</taxon>
        <taxon>Nocardioides</taxon>
    </lineage>
</organism>
<evidence type="ECO:0000256" key="3">
    <source>
        <dbReference type="ARBA" id="ARBA00022475"/>
    </source>
</evidence>
<dbReference type="EMBL" id="JAIEZQ010000003">
    <property type="protein sequence ID" value="MBY9076686.1"/>
    <property type="molecule type" value="Genomic_DNA"/>
</dbReference>
<dbReference type="Pfam" id="PF21082">
    <property type="entry name" value="MS_channel_3rd"/>
    <property type="match status" value="1"/>
</dbReference>
<keyword evidence="4 8" id="KW-0812">Transmembrane</keyword>
<dbReference type="InterPro" id="IPR011014">
    <property type="entry name" value="MscS_channel_TM-2"/>
</dbReference>
<evidence type="ECO:0000256" key="6">
    <source>
        <dbReference type="ARBA" id="ARBA00023136"/>
    </source>
</evidence>
<evidence type="ECO:0000259" key="10">
    <source>
        <dbReference type="Pfam" id="PF21082"/>
    </source>
</evidence>
<name>A0ABS7RNZ5_9ACTN</name>
<dbReference type="InterPro" id="IPR006685">
    <property type="entry name" value="MscS_channel_2nd"/>
</dbReference>
<dbReference type="InterPro" id="IPR010920">
    <property type="entry name" value="LSM_dom_sf"/>
</dbReference>
<evidence type="ECO:0000256" key="4">
    <source>
        <dbReference type="ARBA" id="ARBA00022692"/>
    </source>
</evidence>
<dbReference type="InterPro" id="IPR011066">
    <property type="entry name" value="MscS_channel_C_sf"/>
</dbReference>
<evidence type="ECO:0000256" key="2">
    <source>
        <dbReference type="ARBA" id="ARBA00008017"/>
    </source>
</evidence>
<dbReference type="InterPro" id="IPR023408">
    <property type="entry name" value="MscS_beta-dom_sf"/>
</dbReference>
<dbReference type="InterPro" id="IPR049278">
    <property type="entry name" value="MS_channel_C"/>
</dbReference>
<dbReference type="Gene3D" id="1.10.287.1260">
    <property type="match status" value="1"/>
</dbReference>
<dbReference type="Pfam" id="PF21088">
    <property type="entry name" value="MS_channel_1st"/>
    <property type="match status" value="1"/>
</dbReference>
<feature type="transmembrane region" description="Helical" evidence="8">
    <location>
        <begin position="136"/>
        <end position="158"/>
    </location>
</feature>
<dbReference type="Proteomes" id="UP000754710">
    <property type="component" value="Unassembled WGS sequence"/>
</dbReference>